<feature type="compositionally biased region" description="Basic residues" evidence="1">
    <location>
        <begin position="34"/>
        <end position="50"/>
    </location>
</feature>
<evidence type="ECO:0000256" key="1">
    <source>
        <dbReference type="SAM" id="MobiDB-lite"/>
    </source>
</evidence>
<gene>
    <name evidence="2" type="ORF">LSAT_V11C600320310</name>
</gene>
<feature type="region of interest" description="Disordered" evidence="1">
    <location>
        <begin position="1"/>
        <end position="86"/>
    </location>
</feature>
<proteinExistence type="predicted"/>
<keyword evidence="3" id="KW-1185">Reference proteome</keyword>
<feature type="compositionally biased region" description="Polar residues" evidence="1">
    <location>
        <begin position="55"/>
        <end position="69"/>
    </location>
</feature>
<protein>
    <submittedName>
        <fullName evidence="2">Uncharacterized protein</fullName>
    </submittedName>
</protein>
<organism evidence="2 3">
    <name type="scientific">Lactuca sativa</name>
    <name type="common">Garden lettuce</name>
    <dbReference type="NCBI Taxonomy" id="4236"/>
    <lineage>
        <taxon>Eukaryota</taxon>
        <taxon>Viridiplantae</taxon>
        <taxon>Streptophyta</taxon>
        <taxon>Embryophyta</taxon>
        <taxon>Tracheophyta</taxon>
        <taxon>Spermatophyta</taxon>
        <taxon>Magnoliopsida</taxon>
        <taxon>eudicotyledons</taxon>
        <taxon>Gunneridae</taxon>
        <taxon>Pentapetalae</taxon>
        <taxon>asterids</taxon>
        <taxon>campanulids</taxon>
        <taxon>Asterales</taxon>
        <taxon>Asteraceae</taxon>
        <taxon>Cichorioideae</taxon>
        <taxon>Cichorieae</taxon>
        <taxon>Lactucinae</taxon>
        <taxon>Lactuca</taxon>
    </lineage>
</organism>
<comment type="caution">
    <text evidence="2">The sequence shown here is derived from an EMBL/GenBank/DDBJ whole genome shotgun (WGS) entry which is preliminary data.</text>
</comment>
<accession>A0A9R1V4M4</accession>
<evidence type="ECO:0000313" key="2">
    <source>
        <dbReference type="EMBL" id="KAJ0199243.1"/>
    </source>
</evidence>
<feature type="compositionally biased region" description="Basic and acidic residues" evidence="1">
    <location>
        <begin position="98"/>
        <end position="108"/>
    </location>
</feature>
<dbReference type="Proteomes" id="UP000235145">
    <property type="component" value="Unassembled WGS sequence"/>
</dbReference>
<dbReference type="EMBL" id="NBSK02000006">
    <property type="protein sequence ID" value="KAJ0199243.1"/>
    <property type="molecule type" value="Genomic_DNA"/>
</dbReference>
<evidence type="ECO:0000313" key="3">
    <source>
        <dbReference type="Proteomes" id="UP000235145"/>
    </source>
</evidence>
<sequence length="119" mass="13248">MKEGSVIAAEKKSNTNFDLGVQPLVPCSSQAKKGTGRHRRLPIARRRGHLRGSANRCNEGNKNEASSSSNRKREAAQQENGGEELRRQKILELACHRDRREQEVESREVATTVIEGGKN</sequence>
<name>A0A9R1V4M4_LACSA</name>
<feature type="region of interest" description="Disordered" evidence="1">
    <location>
        <begin position="98"/>
        <end position="119"/>
    </location>
</feature>
<feature type="compositionally biased region" description="Basic and acidic residues" evidence="1">
    <location>
        <begin position="1"/>
        <end position="13"/>
    </location>
</feature>
<reference evidence="2 3" key="1">
    <citation type="journal article" date="2017" name="Nat. Commun.">
        <title>Genome assembly with in vitro proximity ligation data and whole-genome triplication in lettuce.</title>
        <authorList>
            <person name="Reyes-Chin-Wo S."/>
            <person name="Wang Z."/>
            <person name="Yang X."/>
            <person name="Kozik A."/>
            <person name="Arikit S."/>
            <person name="Song C."/>
            <person name="Xia L."/>
            <person name="Froenicke L."/>
            <person name="Lavelle D.O."/>
            <person name="Truco M.J."/>
            <person name="Xia R."/>
            <person name="Zhu S."/>
            <person name="Xu C."/>
            <person name="Xu H."/>
            <person name="Xu X."/>
            <person name="Cox K."/>
            <person name="Korf I."/>
            <person name="Meyers B.C."/>
            <person name="Michelmore R.W."/>
        </authorList>
    </citation>
    <scope>NUCLEOTIDE SEQUENCE [LARGE SCALE GENOMIC DNA]</scope>
    <source>
        <strain evidence="3">cv. Salinas</strain>
        <tissue evidence="2">Seedlings</tissue>
    </source>
</reference>
<dbReference type="AlphaFoldDB" id="A0A9R1V4M4"/>